<keyword evidence="1" id="KW-0732">Signal</keyword>
<keyword evidence="3" id="KW-1185">Reference proteome</keyword>
<name>A0ABS6NQY8_9BURK</name>
<dbReference type="EMBL" id="JAHSPR010000011">
    <property type="protein sequence ID" value="MBV4398052.1"/>
    <property type="molecule type" value="Genomic_DNA"/>
</dbReference>
<dbReference type="Proteomes" id="UP000722165">
    <property type="component" value="Unassembled WGS sequence"/>
</dbReference>
<evidence type="ECO:0000313" key="3">
    <source>
        <dbReference type="Proteomes" id="UP000722165"/>
    </source>
</evidence>
<gene>
    <name evidence="2" type="ORF">KU392_12460</name>
</gene>
<protein>
    <submittedName>
        <fullName evidence="2">Uncharacterized protein</fullName>
    </submittedName>
</protein>
<feature type="signal peptide" evidence="1">
    <location>
        <begin position="1"/>
        <end position="25"/>
    </location>
</feature>
<dbReference type="RefSeq" id="WP_217735463.1">
    <property type="nucleotide sequence ID" value="NZ_JAHSPR010000011.1"/>
</dbReference>
<proteinExistence type="predicted"/>
<sequence length="124" mass="13656">MKKSLILISAFAVLGAGFFSVSAVAASFEYSPPLEVGFSNNNTHDLKFRGFEQDKLEERNARVSCVTPCNDLNRSLFYLLQNQTMTNLPLVIGTSEMIRSSSMFNQSVSVTQENVVNEAVGIPQ</sequence>
<evidence type="ECO:0000256" key="1">
    <source>
        <dbReference type="SAM" id="SignalP"/>
    </source>
</evidence>
<organism evidence="2 3">
    <name type="scientific">Advenella alkanexedens</name>
    <dbReference type="NCBI Taxonomy" id="1481665"/>
    <lineage>
        <taxon>Bacteria</taxon>
        <taxon>Pseudomonadati</taxon>
        <taxon>Pseudomonadota</taxon>
        <taxon>Betaproteobacteria</taxon>
        <taxon>Burkholderiales</taxon>
        <taxon>Alcaligenaceae</taxon>
    </lineage>
</organism>
<reference evidence="2 3" key="1">
    <citation type="submission" date="2021-06" db="EMBL/GenBank/DDBJ databases">
        <authorList>
            <person name="Lu T."/>
            <person name="Wang Q."/>
            <person name="Han X."/>
        </authorList>
    </citation>
    <scope>NUCLEOTIDE SEQUENCE [LARGE SCALE GENOMIC DNA]</scope>
    <source>
        <strain evidence="2 3">LAM0050</strain>
    </source>
</reference>
<evidence type="ECO:0000313" key="2">
    <source>
        <dbReference type="EMBL" id="MBV4398052.1"/>
    </source>
</evidence>
<comment type="caution">
    <text evidence="2">The sequence shown here is derived from an EMBL/GenBank/DDBJ whole genome shotgun (WGS) entry which is preliminary data.</text>
</comment>
<accession>A0ABS6NQY8</accession>
<feature type="chain" id="PRO_5046347583" evidence="1">
    <location>
        <begin position="26"/>
        <end position="124"/>
    </location>
</feature>